<feature type="compositionally biased region" description="Basic and acidic residues" evidence="2">
    <location>
        <begin position="146"/>
        <end position="155"/>
    </location>
</feature>
<dbReference type="AlphaFoldDB" id="A0ABD1LJU8"/>
<comment type="similarity">
    <text evidence="1">Belongs to the alkB family.</text>
</comment>
<evidence type="ECO:0000313" key="4">
    <source>
        <dbReference type="Proteomes" id="UP001603857"/>
    </source>
</evidence>
<evidence type="ECO:0000256" key="2">
    <source>
        <dbReference type="SAM" id="MobiDB-lite"/>
    </source>
</evidence>
<protein>
    <recommendedName>
        <fullName evidence="5">Fe2OG dioxygenase domain-containing protein</fullName>
    </recommendedName>
</protein>
<evidence type="ECO:0008006" key="5">
    <source>
        <dbReference type="Google" id="ProtNLM"/>
    </source>
</evidence>
<organism evidence="3 4">
    <name type="scientific">Flemingia macrophylla</name>
    <dbReference type="NCBI Taxonomy" id="520843"/>
    <lineage>
        <taxon>Eukaryota</taxon>
        <taxon>Viridiplantae</taxon>
        <taxon>Streptophyta</taxon>
        <taxon>Embryophyta</taxon>
        <taxon>Tracheophyta</taxon>
        <taxon>Spermatophyta</taxon>
        <taxon>Magnoliopsida</taxon>
        <taxon>eudicotyledons</taxon>
        <taxon>Gunneridae</taxon>
        <taxon>Pentapetalae</taxon>
        <taxon>rosids</taxon>
        <taxon>fabids</taxon>
        <taxon>Fabales</taxon>
        <taxon>Fabaceae</taxon>
        <taxon>Papilionoideae</taxon>
        <taxon>50 kb inversion clade</taxon>
        <taxon>NPAAA clade</taxon>
        <taxon>indigoferoid/millettioid clade</taxon>
        <taxon>Phaseoleae</taxon>
        <taxon>Flemingia</taxon>
    </lineage>
</organism>
<dbReference type="EMBL" id="JBGMDY010000009">
    <property type="protein sequence ID" value="KAL2323583.1"/>
    <property type="molecule type" value="Genomic_DNA"/>
</dbReference>
<feature type="region of interest" description="Disordered" evidence="2">
    <location>
        <begin position="144"/>
        <end position="182"/>
    </location>
</feature>
<dbReference type="PANTHER" id="PTHR31447:SF2">
    <property type="entry name" value="RNA DEMETHYLASE ALKBH10B"/>
    <property type="match status" value="1"/>
</dbReference>
<dbReference type="PANTHER" id="PTHR31447">
    <property type="entry name" value="HYDROXYPROLINE-RICH GLYCOPROTEIN FAMILY PROTEIN-RELATED"/>
    <property type="match status" value="1"/>
</dbReference>
<evidence type="ECO:0000313" key="3">
    <source>
        <dbReference type="EMBL" id="KAL2323583.1"/>
    </source>
</evidence>
<name>A0ABD1LJU8_9FABA</name>
<dbReference type="SUPFAM" id="SSF51197">
    <property type="entry name" value="Clavaminate synthase-like"/>
    <property type="match status" value="1"/>
</dbReference>
<reference evidence="3 4" key="1">
    <citation type="submission" date="2024-08" db="EMBL/GenBank/DDBJ databases">
        <title>Insights into the chromosomal genome structure of Flemingia macrophylla.</title>
        <authorList>
            <person name="Ding Y."/>
            <person name="Zhao Y."/>
            <person name="Bi W."/>
            <person name="Wu M."/>
            <person name="Zhao G."/>
            <person name="Gong Y."/>
            <person name="Li W."/>
            <person name="Zhang P."/>
        </authorList>
    </citation>
    <scope>NUCLEOTIDE SEQUENCE [LARGE SCALE GENOMIC DNA]</scope>
    <source>
        <strain evidence="3">DYQJB</strain>
        <tissue evidence="3">Leaf</tissue>
    </source>
</reference>
<dbReference type="InterPro" id="IPR044842">
    <property type="entry name" value="ALKBH9B/ALKBH10B-like"/>
</dbReference>
<dbReference type="Proteomes" id="UP001603857">
    <property type="component" value="Unassembled WGS sequence"/>
</dbReference>
<comment type="caution">
    <text evidence="3">The sequence shown here is derived from an EMBL/GenBank/DDBJ whole genome shotgun (WGS) entry which is preliminary data.</text>
</comment>
<keyword evidence="4" id="KW-1185">Reference proteome</keyword>
<dbReference type="Gene3D" id="2.60.120.590">
    <property type="entry name" value="Alpha-ketoglutarate-dependent dioxygenase AlkB-like"/>
    <property type="match status" value="1"/>
</dbReference>
<evidence type="ECO:0000256" key="1">
    <source>
        <dbReference type="ARBA" id="ARBA00007879"/>
    </source>
</evidence>
<accession>A0ABD1LJU8</accession>
<dbReference type="InterPro" id="IPR037151">
    <property type="entry name" value="AlkB-like_sf"/>
</dbReference>
<proteinExistence type="inferred from homology"/>
<sequence>MTTSYHRHTEAYLLFSSSLHKTEANLLLRVGPNITPLARITNSMAAGPTTPPSDRPTTTVLPPPMLVSDSFAKDAILAWFRGEFAAANAIIDALCAHLATVSAADYDAVFAAIHRRRLNWIPILQMQKYHSIADVTLELSRVSDATNHHESHDSTENGNSAAEEHQHEEYESPESEVTDSGLENNKAVKKVGVLSVLRLVLGSVNRKHKVKVQVKVKVNVVIGSIDLELCAMFYYRRRDHQPRLHDAVVDVTLVPDSGSQEMQANSMNVNICSKHEECEGRASQIKLTKGFTAKESVKGHMVNVVKGLKLYEDVFTDSELCKLTDFVNEIHAAGQNGELLGETFILFNKQMKGNKRELIQLGVPIFGQIKEDGKSNIEPIPALLQGVIDHLIQWHLLPEYKRPNGCIINFFEEGEFSQPFLKPPHLDQPVSTILLSESTMAFGRILMSENDGNYKGPLMLSLKKGCILVMRGNSADMARHVMCPSPDRRVSITLFRVRPDSNQCQPPTPTMTSAMTLWQPGIASPYALPNGALSCYEGMDMMPKWGMLRGPMMMLTPMRPVAVNPRKLAGGGTGVFLPWNVPSRKPTKHLPPRAQKGRLLTLPSPVEPQMGESTSEPTICVEG</sequence>
<feature type="region of interest" description="Disordered" evidence="2">
    <location>
        <begin position="582"/>
        <end position="623"/>
    </location>
</feature>
<gene>
    <name evidence="3" type="ORF">Fmac_027962</name>
</gene>